<dbReference type="CDD" id="cd00761">
    <property type="entry name" value="Glyco_tranf_GTA_type"/>
    <property type="match status" value="1"/>
</dbReference>
<dbReference type="Gene3D" id="3.90.550.10">
    <property type="entry name" value="Spore Coat Polysaccharide Biosynthesis Protein SpsA, Chain A"/>
    <property type="match status" value="1"/>
</dbReference>
<feature type="non-terminal residue" evidence="1">
    <location>
        <position position="1"/>
    </location>
</feature>
<gene>
    <name evidence="1" type="ORF">S03H2_24210</name>
</gene>
<organism evidence="1">
    <name type="scientific">marine sediment metagenome</name>
    <dbReference type="NCBI Taxonomy" id="412755"/>
    <lineage>
        <taxon>unclassified sequences</taxon>
        <taxon>metagenomes</taxon>
        <taxon>ecological metagenomes</taxon>
    </lineage>
</organism>
<name>X1ES97_9ZZZZ</name>
<protein>
    <recommendedName>
        <fullName evidence="2">Glycosyltransferase 2-like domain-containing protein</fullName>
    </recommendedName>
</protein>
<dbReference type="SUPFAM" id="SSF53448">
    <property type="entry name" value="Nucleotide-diphospho-sugar transferases"/>
    <property type="match status" value="1"/>
</dbReference>
<dbReference type="InterPro" id="IPR029044">
    <property type="entry name" value="Nucleotide-diphossugar_trans"/>
</dbReference>
<sequence>KDEVEMVIVDDNSTDNFLKYLALSMKVVEPWFKVRAFETHRQVTYNNVLADNIGVKQCRGDVVVLNPMDVIPVVDVLPIIHEEHKKTSNLYLCSRFFMQFKNWLKSGKEWQKTTCGASLRKESYNLLGGQDERFIGHCSSDVDFVDRIQKGPFIFKKDRRLVYVHLYDVFHNPVHEGKAPPRTGKWSANPNGWGELDTLKEIN</sequence>
<feature type="non-terminal residue" evidence="1">
    <location>
        <position position="203"/>
    </location>
</feature>
<proteinExistence type="predicted"/>
<comment type="caution">
    <text evidence="1">The sequence shown here is derived from an EMBL/GenBank/DDBJ whole genome shotgun (WGS) entry which is preliminary data.</text>
</comment>
<evidence type="ECO:0000313" key="1">
    <source>
        <dbReference type="EMBL" id="GAH36271.1"/>
    </source>
</evidence>
<dbReference type="AlphaFoldDB" id="X1ES97"/>
<evidence type="ECO:0008006" key="2">
    <source>
        <dbReference type="Google" id="ProtNLM"/>
    </source>
</evidence>
<reference evidence="1" key="1">
    <citation type="journal article" date="2014" name="Front. Microbiol.">
        <title>High frequency of phylogenetically diverse reductive dehalogenase-homologous genes in deep subseafloor sedimentary metagenomes.</title>
        <authorList>
            <person name="Kawai M."/>
            <person name="Futagami T."/>
            <person name="Toyoda A."/>
            <person name="Takaki Y."/>
            <person name="Nishi S."/>
            <person name="Hori S."/>
            <person name="Arai W."/>
            <person name="Tsubouchi T."/>
            <person name="Morono Y."/>
            <person name="Uchiyama I."/>
            <person name="Ito T."/>
            <person name="Fujiyama A."/>
            <person name="Inagaki F."/>
            <person name="Takami H."/>
        </authorList>
    </citation>
    <scope>NUCLEOTIDE SEQUENCE</scope>
    <source>
        <strain evidence="1">Expedition CK06-06</strain>
    </source>
</reference>
<dbReference type="EMBL" id="BARU01013388">
    <property type="protein sequence ID" value="GAH36271.1"/>
    <property type="molecule type" value="Genomic_DNA"/>
</dbReference>
<accession>X1ES97</accession>